<sequence>MALPPFATAAELAAVTQSEINEATANLALASASAIIRKWTRQTITRVTDDIATLRVLDECELVLPQRPVVSVARVRVHALVLLDWVLSGDRLLRTGGWRRLPGTTTYPDPGLVEVTYTHGWAEVPDDVRAVCLDLASMSVTNPGWLREYDVTIDDYQRRKVFASESLGSGTLSAAHREMLAPYRRRIGTVALR</sequence>
<protein>
    <recommendedName>
        <fullName evidence="3">Head-to-tail adaptor</fullName>
    </recommendedName>
</protein>
<dbReference type="EMBL" id="CP094298">
    <property type="protein sequence ID" value="UNZ06206.1"/>
    <property type="molecule type" value="Genomic_DNA"/>
</dbReference>
<dbReference type="RefSeq" id="WP_003981226.1">
    <property type="nucleotide sequence ID" value="NZ_CP043497.1"/>
</dbReference>
<organism evidence="1 2">
    <name type="scientific">Streptomyces rimosus subsp. rimosus</name>
    <dbReference type="NCBI Taxonomy" id="132474"/>
    <lineage>
        <taxon>Bacteria</taxon>
        <taxon>Bacillati</taxon>
        <taxon>Actinomycetota</taxon>
        <taxon>Actinomycetes</taxon>
        <taxon>Kitasatosporales</taxon>
        <taxon>Streptomycetaceae</taxon>
        <taxon>Streptomyces</taxon>
    </lineage>
</organism>
<keyword evidence="2" id="KW-1185">Reference proteome</keyword>
<reference evidence="1 2" key="1">
    <citation type="submission" date="2022-03" db="EMBL/GenBank/DDBJ databases">
        <title>Complete genome of Streptomyces rimosus ssp. rimosus R7 (=ATCC 10970).</title>
        <authorList>
            <person name="Beganovic S."/>
            <person name="Ruckert C."/>
            <person name="Busche T."/>
            <person name="Kalinowski J."/>
            <person name="Wittmann C."/>
        </authorList>
    </citation>
    <scope>NUCLEOTIDE SEQUENCE [LARGE SCALE GENOMIC DNA]</scope>
    <source>
        <strain evidence="1 2">R7</strain>
    </source>
</reference>
<dbReference type="Proteomes" id="UP000829494">
    <property type="component" value="Chromosome"/>
</dbReference>
<name>A0ABY3Z7C1_STRRM</name>
<evidence type="ECO:0008006" key="3">
    <source>
        <dbReference type="Google" id="ProtNLM"/>
    </source>
</evidence>
<dbReference type="GeneID" id="66854656"/>
<proteinExistence type="predicted"/>
<accession>A0ABY3Z7C1</accession>
<evidence type="ECO:0000313" key="1">
    <source>
        <dbReference type="EMBL" id="UNZ06206.1"/>
    </source>
</evidence>
<gene>
    <name evidence="1" type="ORF">SRIMR7_29070</name>
</gene>
<evidence type="ECO:0000313" key="2">
    <source>
        <dbReference type="Proteomes" id="UP000829494"/>
    </source>
</evidence>